<reference evidence="2 3" key="1">
    <citation type="submission" date="2022-06" db="EMBL/GenBank/DDBJ databases">
        <title>Mycolicibacterium sp. CAU 1645 isolated from seawater.</title>
        <authorList>
            <person name="Kim W."/>
        </authorList>
    </citation>
    <scope>NUCLEOTIDE SEQUENCE [LARGE SCALE GENOMIC DNA]</scope>
    <source>
        <strain evidence="2 3">CAU 1645</strain>
    </source>
</reference>
<evidence type="ECO:0000313" key="3">
    <source>
        <dbReference type="Proteomes" id="UP001651690"/>
    </source>
</evidence>
<accession>A0ABT1M9E6</accession>
<keyword evidence="3" id="KW-1185">Reference proteome</keyword>
<sequence>MSSPDHAENTGDNLRHAAEVQEQARDDDNGTEVPPEEQAPETPLPDFNS</sequence>
<feature type="compositionally biased region" description="Basic and acidic residues" evidence="1">
    <location>
        <begin position="1"/>
        <end position="28"/>
    </location>
</feature>
<dbReference type="EMBL" id="JANDBD010000009">
    <property type="protein sequence ID" value="MCP9274844.1"/>
    <property type="molecule type" value="Genomic_DNA"/>
</dbReference>
<gene>
    <name evidence="2" type="ORF">NM203_21865</name>
</gene>
<proteinExistence type="predicted"/>
<evidence type="ECO:0000256" key="1">
    <source>
        <dbReference type="SAM" id="MobiDB-lite"/>
    </source>
</evidence>
<organism evidence="2 3">
    <name type="scientific">Mycolicibacterium arenosum</name>
    <dbReference type="NCBI Taxonomy" id="2952157"/>
    <lineage>
        <taxon>Bacteria</taxon>
        <taxon>Bacillati</taxon>
        <taxon>Actinomycetota</taxon>
        <taxon>Actinomycetes</taxon>
        <taxon>Mycobacteriales</taxon>
        <taxon>Mycobacteriaceae</taxon>
        <taxon>Mycolicibacterium</taxon>
    </lineage>
</organism>
<dbReference type="Proteomes" id="UP001651690">
    <property type="component" value="Unassembled WGS sequence"/>
</dbReference>
<name>A0ABT1M9E6_9MYCO</name>
<protein>
    <submittedName>
        <fullName evidence="2">Uncharacterized protein</fullName>
    </submittedName>
</protein>
<feature type="region of interest" description="Disordered" evidence="1">
    <location>
        <begin position="1"/>
        <end position="49"/>
    </location>
</feature>
<dbReference type="RefSeq" id="WP_255062535.1">
    <property type="nucleotide sequence ID" value="NZ_JANDBD010000009.1"/>
</dbReference>
<evidence type="ECO:0000313" key="2">
    <source>
        <dbReference type="EMBL" id="MCP9274844.1"/>
    </source>
</evidence>
<comment type="caution">
    <text evidence="2">The sequence shown here is derived from an EMBL/GenBank/DDBJ whole genome shotgun (WGS) entry which is preliminary data.</text>
</comment>